<dbReference type="SUPFAM" id="SSF55144">
    <property type="entry name" value="LigT-like"/>
    <property type="match status" value="1"/>
</dbReference>
<accession>A0A369CFQ4</accession>
<dbReference type="GO" id="GO:0016874">
    <property type="term" value="F:ligase activity"/>
    <property type="evidence" value="ECO:0007669"/>
    <property type="project" value="UniProtKB-KW"/>
</dbReference>
<dbReference type="Gene3D" id="3.90.1140.10">
    <property type="entry name" value="Cyclic phosphodiesterase"/>
    <property type="match status" value="1"/>
</dbReference>
<keyword evidence="1" id="KW-0436">Ligase</keyword>
<evidence type="ECO:0000313" key="1">
    <source>
        <dbReference type="EMBL" id="RCX32880.1"/>
    </source>
</evidence>
<reference evidence="1 2" key="1">
    <citation type="submission" date="2018-07" db="EMBL/GenBank/DDBJ databases">
        <title>Genomic Encyclopedia of Type Strains, Phase IV (KMG-IV): sequencing the most valuable type-strain genomes for metagenomic binning, comparative biology and taxonomic classification.</title>
        <authorList>
            <person name="Goeker M."/>
        </authorList>
    </citation>
    <scope>NUCLEOTIDE SEQUENCE [LARGE SCALE GENOMIC DNA]</scope>
    <source>
        <strain evidence="1 2">DSM 26407</strain>
    </source>
</reference>
<dbReference type="RefSeq" id="WP_114278454.1">
    <property type="nucleotide sequence ID" value="NZ_QPJY01000001.1"/>
</dbReference>
<protein>
    <submittedName>
        <fullName evidence="1">2'-5' RNA ligase</fullName>
    </submittedName>
</protein>
<dbReference type="PANTHER" id="PTHR37474">
    <property type="entry name" value="RNA LIGASE/CYCLIC NUCLEOTIDE PHOSPHODIESTERASE"/>
    <property type="match status" value="1"/>
</dbReference>
<dbReference type="Pfam" id="PF13563">
    <property type="entry name" value="2_5_RNA_ligase2"/>
    <property type="match status" value="1"/>
</dbReference>
<dbReference type="Proteomes" id="UP000252707">
    <property type="component" value="Unassembled WGS sequence"/>
</dbReference>
<proteinExistence type="predicted"/>
<gene>
    <name evidence="1" type="ORF">DFQ59_101178</name>
</gene>
<evidence type="ECO:0000313" key="2">
    <source>
        <dbReference type="Proteomes" id="UP000252707"/>
    </source>
</evidence>
<dbReference type="AlphaFoldDB" id="A0A369CFQ4"/>
<keyword evidence="2" id="KW-1185">Reference proteome</keyword>
<dbReference type="InterPro" id="IPR009097">
    <property type="entry name" value="Cyclic_Pdiesterase"/>
</dbReference>
<dbReference type="OrthoDB" id="490222at2"/>
<dbReference type="PANTHER" id="PTHR37474:SF1">
    <property type="entry name" value="2'-5' RNA LIGASE FAMILY PROTEIN"/>
    <property type="match status" value="1"/>
</dbReference>
<name>A0A369CFQ4_9GAMM</name>
<organism evidence="1 2">
    <name type="scientific">Thioalbus denitrificans</name>
    <dbReference type="NCBI Taxonomy" id="547122"/>
    <lineage>
        <taxon>Bacteria</taxon>
        <taxon>Pseudomonadati</taxon>
        <taxon>Pseudomonadota</taxon>
        <taxon>Gammaproteobacteria</taxon>
        <taxon>Chromatiales</taxon>
        <taxon>Ectothiorhodospiraceae</taxon>
        <taxon>Thioalbus</taxon>
    </lineage>
</organism>
<comment type="caution">
    <text evidence="1">The sequence shown here is derived from an EMBL/GenBank/DDBJ whole genome shotgun (WGS) entry which is preliminary data.</text>
</comment>
<sequence>MPETTHRSAVAILPPTACWPPIEAIRAVHDRRFRRWMPHINLIYPFAPEHLLPGLAGRLAATAAAIAPFPVRLERFGLFRHRQGRCTLWLAPEPATALVRLQAALAQAAPGYGERRPGTFRPHLSVGQAPAGRAETLLAALQADWQPLAFTVTEISIICRGEPPEDRFRVSRLIRLGGPA</sequence>
<dbReference type="EMBL" id="QPJY01000001">
    <property type="protein sequence ID" value="RCX32880.1"/>
    <property type="molecule type" value="Genomic_DNA"/>
</dbReference>